<organism evidence="1 2">
    <name type="scientific">Auriscalpium vulgare</name>
    <dbReference type="NCBI Taxonomy" id="40419"/>
    <lineage>
        <taxon>Eukaryota</taxon>
        <taxon>Fungi</taxon>
        <taxon>Dikarya</taxon>
        <taxon>Basidiomycota</taxon>
        <taxon>Agaricomycotina</taxon>
        <taxon>Agaricomycetes</taxon>
        <taxon>Russulales</taxon>
        <taxon>Auriscalpiaceae</taxon>
        <taxon>Auriscalpium</taxon>
    </lineage>
</organism>
<comment type="caution">
    <text evidence="1">The sequence shown here is derived from an EMBL/GenBank/DDBJ whole genome shotgun (WGS) entry which is preliminary data.</text>
</comment>
<keyword evidence="2" id="KW-1185">Reference proteome</keyword>
<accession>A0ACB8RMP0</accession>
<evidence type="ECO:0000313" key="2">
    <source>
        <dbReference type="Proteomes" id="UP000814033"/>
    </source>
</evidence>
<dbReference type="EMBL" id="MU275959">
    <property type="protein sequence ID" value="KAI0045190.1"/>
    <property type="molecule type" value="Genomic_DNA"/>
</dbReference>
<dbReference type="Proteomes" id="UP000814033">
    <property type="component" value="Unassembled WGS sequence"/>
</dbReference>
<protein>
    <submittedName>
        <fullName evidence="1">Uncharacterized protein</fullName>
    </submittedName>
</protein>
<name>A0ACB8RMP0_9AGAM</name>
<evidence type="ECO:0000313" key="1">
    <source>
        <dbReference type="EMBL" id="KAI0045190.1"/>
    </source>
</evidence>
<proteinExistence type="predicted"/>
<reference evidence="1" key="2">
    <citation type="journal article" date="2022" name="New Phytol.">
        <title>Evolutionary transition to the ectomycorrhizal habit in the genomes of a hyperdiverse lineage of mushroom-forming fungi.</title>
        <authorList>
            <person name="Looney B."/>
            <person name="Miyauchi S."/>
            <person name="Morin E."/>
            <person name="Drula E."/>
            <person name="Courty P.E."/>
            <person name="Kohler A."/>
            <person name="Kuo A."/>
            <person name="LaButti K."/>
            <person name="Pangilinan J."/>
            <person name="Lipzen A."/>
            <person name="Riley R."/>
            <person name="Andreopoulos W."/>
            <person name="He G."/>
            <person name="Johnson J."/>
            <person name="Nolan M."/>
            <person name="Tritt A."/>
            <person name="Barry K.W."/>
            <person name="Grigoriev I.V."/>
            <person name="Nagy L.G."/>
            <person name="Hibbett D."/>
            <person name="Henrissat B."/>
            <person name="Matheny P.B."/>
            <person name="Labbe J."/>
            <person name="Martin F.M."/>
        </authorList>
    </citation>
    <scope>NUCLEOTIDE SEQUENCE</scope>
    <source>
        <strain evidence="1">FP105234-sp</strain>
    </source>
</reference>
<sequence length="280" mass="31485">MLKHTDPVAVVQDTLTLIKLAHLFIGIFIWDLASTLDFEWNVLTGPRPFKWTVWLHSSSRFFGLVSAIMVLLSVDATAKMDCKAWDITEWFISTLPPLLAVILIIIRIIAIWEKNKFVIAFGVSATLVNVALAIQNMTTANAVWDTDARICSVIDPLLRRNFVFSMCATDIILLGLMISGLRRWELTGETRGIFRLIYTQGFVWIVVVTLAEVPPTVMLFLNIDDAWNMTFTVSACFFPVIGATRLYRSLLDYDSARDLEDFTIPADLSKKSQQDAAAST</sequence>
<reference evidence="1" key="1">
    <citation type="submission" date="2021-02" db="EMBL/GenBank/DDBJ databases">
        <authorList>
            <consortium name="DOE Joint Genome Institute"/>
            <person name="Ahrendt S."/>
            <person name="Looney B.P."/>
            <person name="Miyauchi S."/>
            <person name="Morin E."/>
            <person name="Drula E."/>
            <person name="Courty P.E."/>
            <person name="Chicoki N."/>
            <person name="Fauchery L."/>
            <person name="Kohler A."/>
            <person name="Kuo A."/>
            <person name="Labutti K."/>
            <person name="Pangilinan J."/>
            <person name="Lipzen A."/>
            <person name="Riley R."/>
            <person name="Andreopoulos W."/>
            <person name="He G."/>
            <person name="Johnson J."/>
            <person name="Barry K.W."/>
            <person name="Grigoriev I.V."/>
            <person name="Nagy L."/>
            <person name="Hibbett D."/>
            <person name="Henrissat B."/>
            <person name="Matheny P.B."/>
            <person name="Labbe J."/>
            <person name="Martin F."/>
        </authorList>
    </citation>
    <scope>NUCLEOTIDE SEQUENCE</scope>
    <source>
        <strain evidence="1">FP105234-sp</strain>
    </source>
</reference>
<gene>
    <name evidence="1" type="ORF">FA95DRAFT_1607933</name>
</gene>